<accession>A0ABY5YMP6</accession>
<keyword evidence="2" id="KW-0812">Transmembrane</keyword>
<evidence type="ECO:0000259" key="3">
    <source>
        <dbReference type="Pfam" id="PF26366"/>
    </source>
</evidence>
<reference evidence="4" key="1">
    <citation type="submission" date="2022-09" db="EMBL/GenBank/DDBJ databases">
        <title>Novel species in genus Arthrobacter.</title>
        <authorList>
            <person name="Liu Y."/>
        </authorList>
    </citation>
    <scope>NUCLEOTIDE SEQUENCE</scope>
    <source>
        <strain evidence="4">Zg-Y815</strain>
    </source>
</reference>
<feature type="transmembrane region" description="Helical" evidence="2">
    <location>
        <begin position="173"/>
        <end position="194"/>
    </location>
</feature>
<dbReference type="EMBL" id="CP104275">
    <property type="protein sequence ID" value="UWX96198.1"/>
    <property type="molecule type" value="Genomic_DNA"/>
</dbReference>
<feature type="domain" description="DUF8094" evidence="3">
    <location>
        <begin position="267"/>
        <end position="556"/>
    </location>
</feature>
<evidence type="ECO:0000256" key="2">
    <source>
        <dbReference type="SAM" id="Phobius"/>
    </source>
</evidence>
<feature type="transmembrane region" description="Helical" evidence="2">
    <location>
        <begin position="238"/>
        <end position="259"/>
    </location>
</feature>
<evidence type="ECO:0000313" key="5">
    <source>
        <dbReference type="Proteomes" id="UP001059859"/>
    </source>
</evidence>
<evidence type="ECO:0000256" key="1">
    <source>
        <dbReference type="SAM" id="MobiDB-lite"/>
    </source>
</evidence>
<organism evidence="4 5">
    <name type="scientific">Arthrobacter zhaoxinii</name>
    <dbReference type="NCBI Taxonomy" id="2964616"/>
    <lineage>
        <taxon>Bacteria</taxon>
        <taxon>Bacillati</taxon>
        <taxon>Actinomycetota</taxon>
        <taxon>Actinomycetes</taxon>
        <taxon>Micrococcales</taxon>
        <taxon>Micrococcaceae</taxon>
        <taxon>Arthrobacter</taxon>
    </lineage>
</organism>
<dbReference type="InterPro" id="IPR058407">
    <property type="entry name" value="DUF8094"/>
</dbReference>
<evidence type="ECO:0000313" key="4">
    <source>
        <dbReference type="EMBL" id="UWX96198.1"/>
    </source>
</evidence>
<feature type="region of interest" description="Disordered" evidence="1">
    <location>
        <begin position="199"/>
        <end position="224"/>
    </location>
</feature>
<dbReference type="Pfam" id="PF26366">
    <property type="entry name" value="DUF8094"/>
    <property type="match status" value="1"/>
</dbReference>
<feature type="compositionally biased region" description="Polar residues" evidence="1">
    <location>
        <begin position="214"/>
        <end position="224"/>
    </location>
</feature>
<dbReference type="RefSeq" id="WP_260651589.1">
    <property type="nucleotide sequence ID" value="NZ_CP104275.1"/>
</dbReference>
<sequence>MRNKFAVPLIILGVLLMLIGIGQRTFWAPSETKSVAMDAEGHEGAVVTVLEPELLAEYSDGVDITVRSEAPFTLAVGRANDVQAWVADAAATRLSPGEGRLGLTVGTDKTGKTAPNPAGSDLWVVEESGEGELSYDWKAPGEGDWRILLATDGTAPAPADVTLTWENDETRPFAVPLIVAGALLAVLGLALAFLRSGGPRRRGGSSAGPETGTPAKQASVSGTTSAFTAIRPGRRRPAFLAAAAAAVLAAGSAPAAALADDSAAGSRPVILDSQLTRILDSVAGTVRAGDAAKDASLLQPRVSGPAYAMREANYAVAAKSADHEAPVPVEAAELRTQSISSGADWPRTVVAVTQGEGNPVPQVLLLVQESARDNYKLVSAVEMLPASTFPQAPEADAGTDQIPAASDNGLVMSPQDAVAALADSLTTPDGTHKDTFAGNRFSDDVVEFQKTTQTDPRNEFARIEFSHTPDAQATYALRTEDGGAIVFGYLSNTFSSTPKEAGDSVNLEGTVFQALTGKPNTDKGIDVTHGEAVMLYVPASGGTSQALVVGAAQELLSAKLK</sequence>
<dbReference type="Proteomes" id="UP001059859">
    <property type="component" value="Chromosome"/>
</dbReference>
<proteinExistence type="predicted"/>
<name>A0ABY5YMP6_9MICC</name>
<keyword evidence="5" id="KW-1185">Reference proteome</keyword>
<keyword evidence="2" id="KW-1133">Transmembrane helix</keyword>
<protein>
    <recommendedName>
        <fullName evidence="3">DUF8094 domain-containing protein</fullName>
    </recommendedName>
</protein>
<keyword evidence="2" id="KW-0472">Membrane</keyword>
<gene>
    <name evidence="4" type="ORF">N2K95_11010</name>
</gene>
<feature type="region of interest" description="Disordered" evidence="1">
    <location>
        <begin position="101"/>
        <end position="120"/>
    </location>
</feature>